<accession>A0A9Q0KXN8</accession>
<evidence type="ECO:0000313" key="2">
    <source>
        <dbReference type="Proteomes" id="UP001141806"/>
    </source>
</evidence>
<dbReference type="Gene3D" id="3.90.226.10">
    <property type="entry name" value="2-enoyl-CoA Hydratase, Chain A, domain 1"/>
    <property type="match status" value="1"/>
</dbReference>
<dbReference type="PANTHER" id="PTHR11941">
    <property type="entry name" value="ENOYL-COA HYDRATASE-RELATED"/>
    <property type="match status" value="1"/>
</dbReference>
<proteinExistence type="predicted"/>
<dbReference type="AlphaFoldDB" id="A0A9Q0KXN8"/>
<dbReference type="PANTHER" id="PTHR11941:SF153">
    <property type="entry name" value="ENOYL-COA DELTA ISOMERASE 2, PEROXISOMAL-LIKE"/>
    <property type="match status" value="1"/>
</dbReference>
<keyword evidence="2" id="KW-1185">Reference proteome</keyword>
<sequence>MDEKKQQKQKVFLQQWPFCRLEKQGRVYILTLTGNDDHRFNPSSIDDIVAALKTVEQYPDAGALVTTNEGRFMKEGKEVLYMSELDHGMYMPRSLMSVIKSKIVLPKTLNEVLLKARKFKALEAFDHGFVDGVYEDSEKTLEAALLEAEKLASRNWKRDSYANLRAGAFAEEIGAISALASESIALRDGLQHAQQLQIEKLEVQQDAKALDNHVNQAIWYSCLQWK</sequence>
<comment type="caution">
    <text evidence="1">The sequence shown here is derived from an EMBL/GenBank/DDBJ whole genome shotgun (WGS) entry which is preliminary data.</text>
</comment>
<dbReference type="GO" id="GO:0005777">
    <property type="term" value="C:peroxisome"/>
    <property type="evidence" value="ECO:0007669"/>
    <property type="project" value="TreeGrafter"/>
</dbReference>
<dbReference type="InterPro" id="IPR029045">
    <property type="entry name" value="ClpP/crotonase-like_dom_sf"/>
</dbReference>
<organism evidence="1 2">
    <name type="scientific">Protea cynaroides</name>
    <dbReference type="NCBI Taxonomy" id="273540"/>
    <lineage>
        <taxon>Eukaryota</taxon>
        <taxon>Viridiplantae</taxon>
        <taxon>Streptophyta</taxon>
        <taxon>Embryophyta</taxon>
        <taxon>Tracheophyta</taxon>
        <taxon>Spermatophyta</taxon>
        <taxon>Magnoliopsida</taxon>
        <taxon>Proteales</taxon>
        <taxon>Proteaceae</taxon>
        <taxon>Protea</taxon>
    </lineage>
</organism>
<evidence type="ECO:0000313" key="1">
    <source>
        <dbReference type="EMBL" id="KAJ4978514.1"/>
    </source>
</evidence>
<dbReference type="GO" id="GO:0004165">
    <property type="term" value="F:delta(3)-delta(2)-enoyl-CoA isomerase activity"/>
    <property type="evidence" value="ECO:0007669"/>
    <property type="project" value="TreeGrafter"/>
</dbReference>
<dbReference type="SUPFAM" id="SSF52096">
    <property type="entry name" value="ClpP/crotonase"/>
    <property type="match status" value="1"/>
</dbReference>
<name>A0A9Q0KXN8_9MAGN</name>
<protein>
    <submittedName>
        <fullName evidence="1">Uncharacterized protein</fullName>
    </submittedName>
</protein>
<dbReference type="EMBL" id="JAMYWD010000002">
    <property type="protein sequence ID" value="KAJ4978514.1"/>
    <property type="molecule type" value="Genomic_DNA"/>
</dbReference>
<dbReference type="OrthoDB" id="410701at2759"/>
<reference evidence="1" key="1">
    <citation type="journal article" date="2023" name="Plant J.">
        <title>The genome of the king protea, Protea cynaroides.</title>
        <authorList>
            <person name="Chang J."/>
            <person name="Duong T.A."/>
            <person name="Schoeman C."/>
            <person name="Ma X."/>
            <person name="Roodt D."/>
            <person name="Barker N."/>
            <person name="Li Z."/>
            <person name="Van de Peer Y."/>
            <person name="Mizrachi E."/>
        </authorList>
    </citation>
    <scope>NUCLEOTIDE SEQUENCE</scope>
    <source>
        <tissue evidence="1">Young leaves</tissue>
    </source>
</reference>
<dbReference type="Proteomes" id="UP001141806">
    <property type="component" value="Unassembled WGS sequence"/>
</dbReference>
<dbReference type="GO" id="GO:0006635">
    <property type="term" value="P:fatty acid beta-oxidation"/>
    <property type="evidence" value="ECO:0007669"/>
    <property type="project" value="TreeGrafter"/>
</dbReference>
<gene>
    <name evidence="1" type="ORF">NE237_009294</name>
</gene>